<dbReference type="InterPro" id="IPR052156">
    <property type="entry name" value="BCAA_Transport_ATP-bd_LivF"/>
</dbReference>
<keyword evidence="3" id="KW-0547">Nucleotide-binding</keyword>
<dbReference type="InterPro" id="IPR003439">
    <property type="entry name" value="ABC_transporter-like_ATP-bd"/>
</dbReference>
<gene>
    <name evidence="7" type="ORF">ACFQ4O_02900</name>
</gene>
<dbReference type="InterPro" id="IPR027417">
    <property type="entry name" value="P-loop_NTPase"/>
</dbReference>
<keyword evidence="8" id="KW-1185">Reference proteome</keyword>
<dbReference type="SUPFAM" id="SSF52540">
    <property type="entry name" value="P-loop containing nucleoside triphosphate hydrolases"/>
    <property type="match status" value="1"/>
</dbReference>
<dbReference type="Pfam" id="PF00005">
    <property type="entry name" value="ABC_tran"/>
    <property type="match status" value="1"/>
</dbReference>
<evidence type="ECO:0000256" key="5">
    <source>
        <dbReference type="ARBA" id="ARBA00022970"/>
    </source>
</evidence>
<dbReference type="PANTHER" id="PTHR43820:SF4">
    <property type="entry name" value="HIGH-AFFINITY BRANCHED-CHAIN AMINO ACID TRANSPORT ATP-BINDING PROTEIN LIVF"/>
    <property type="match status" value="1"/>
</dbReference>
<dbReference type="Gene3D" id="3.40.50.300">
    <property type="entry name" value="P-loop containing nucleotide triphosphate hydrolases"/>
    <property type="match status" value="1"/>
</dbReference>
<evidence type="ECO:0000256" key="2">
    <source>
        <dbReference type="ARBA" id="ARBA00022448"/>
    </source>
</evidence>
<dbReference type="RefSeq" id="WP_378774139.1">
    <property type="nucleotide sequence ID" value="NZ_JBHTMX010000009.1"/>
</dbReference>
<evidence type="ECO:0000259" key="6">
    <source>
        <dbReference type="PROSITE" id="PS50893"/>
    </source>
</evidence>
<evidence type="ECO:0000313" key="8">
    <source>
        <dbReference type="Proteomes" id="UP001597171"/>
    </source>
</evidence>
<dbReference type="Proteomes" id="UP001597171">
    <property type="component" value="Unassembled WGS sequence"/>
</dbReference>
<keyword evidence="2" id="KW-0813">Transport</keyword>
<comment type="caution">
    <text evidence="7">The sequence shown here is derived from an EMBL/GenBank/DDBJ whole genome shotgun (WGS) entry which is preliminary data.</text>
</comment>
<organism evidence="7 8">
    <name type="scientific">Methylopila musalis</name>
    <dbReference type="NCBI Taxonomy" id="1134781"/>
    <lineage>
        <taxon>Bacteria</taxon>
        <taxon>Pseudomonadati</taxon>
        <taxon>Pseudomonadota</taxon>
        <taxon>Alphaproteobacteria</taxon>
        <taxon>Hyphomicrobiales</taxon>
        <taxon>Methylopilaceae</taxon>
        <taxon>Methylopila</taxon>
    </lineage>
</organism>
<reference evidence="8" key="1">
    <citation type="journal article" date="2019" name="Int. J. Syst. Evol. Microbiol.">
        <title>The Global Catalogue of Microorganisms (GCM) 10K type strain sequencing project: providing services to taxonomists for standard genome sequencing and annotation.</title>
        <authorList>
            <consortium name="The Broad Institute Genomics Platform"/>
            <consortium name="The Broad Institute Genome Sequencing Center for Infectious Disease"/>
            <person name="Wu L."/>
            <person name="Ma J."/>
        </authorList>
    </citation>
    <scope>NUCLEOTIDE SEQUENCE [LARGE SCALE GENOMIC DNA]</scope>
    <source>
        <strain evidence="8">CCUG 61696</strain>
    </source>
</reference>
<proteinExistence type="inferred from homology"/>
<dbReference type="CDD" id="cd03224">
    <property type="entry name" value="ABC_TM1139_LivF_branched"/>
    <property type="match status" value="1"/>
</dbReference>
<evidence type="ECO:0000256" key="3">
    <source>
        <dbReference type="ARBA" id="ARBA00022741"/>
    </source>
</evidence>
<sequence length="236" mass="25138">MAGTPQLSLSSVRSGYGRAPVVNDVSLSVATGEIVAVIGRNGVGKTTLMKTVIGELPAMAGSIGFRGVDITRLDGVRRARLGVGYVPQGREVFARMSVAENLALGVRVGGAPAPDFERVFGFFPVLKKRLSQAAGSMSGGEQQQLAIGRVLAGRPDIILLDEPSEGVQPNIVQEIGRIIRRLREEERLTVLIVEQNLALIRAVADRCLVMDKGVVVGEIRPDELDDPEAAARHLAI</sequence>
<keyword evidence="5" id="KW-0029">Amino-acid transport</keyword>
<feature type="domain" description="ABC transporter" evidence="6">
    <location>
        <begin position="7"/>
        <end position="236"/>
    </location>
</feature>
<keyword evidence="4 7" id="KW-0067">ATP-binding</keyword>
<dbReference type="SMART" id="SM00382">
    <property type="entry name" value="AAA"/>
    <property type="match status" value="1"/>
</dbReference>
<dbReference type="InterPro" id="IPR003593">
    <property type="entry name" value="AAA+_ATPase"/>
</dbReference>
<accession>A0ABW3Z438</accession>
<name>A0ABW3Z438_9HYPH</name>
<dbReference type="GO" id="GO:0005524">
    <property type="term" value="F:ATP binding"/>
    <property type="evidence" value="ECO:0007669"/>
    <property type="project" value="UniProtKB-KW"/>
</dbReference>
<dbReference type="PANTHER" id="PTHR43820">
    <property type="entry name" value="HIGH-AFFINITY BRANCHED-CHAIN AMINO ACID TRANSPORT ATP-BINDING PROTEIN LIVF"/>
    <property type="match status" value="1"/>
</dbReference>
<dbReference type="PROSITE" id="PS50893">
    <property type="entry name" value="ABC_TRANSPORTER_2"/>
    <property type="match status" value="1"/>
</dbReference>
<comment type="similarity">
    <text evidence="1">Belongs to the ABC transporter superfamily.</text>
</comment>
<evidence type="ECO:0000313" key="7">
    <source>
        <dbReference type="EMBL" id="MFD1330938.1"/>
    </source>
</evidence>
<dbReference type="EMBL" id="JBHTMX010000009">
    <property type="protein sequence ID" value="MFD1330938.1"/>
    <property type="molecule type" value="Genomic_DNA"/>
</dbReference>
<protein>
    <submittedName>
        <fullName evidence="7">ABC transporter ATP-binding protein</fullName>
    </submittedName>
</protein>
<evidence type="ECO:0000256" key="1">
    <source>
        <dbReference type="ARBA" id="ARBA00005417"/>
    </source>
</evidence>
<evidence type="ECO:0000256" key="4">
    <source>
        <dbReference type="ARBA" id="ARBA00022840"/>
    </source>
</evidence>